<sequence length="86" mass="9894">MHIVDILGWVGSTLLTINLIPQIYKIHNTKKVDDISTYFIIVNITGLLSYSIYAWYNNILHIAISTTLSACFSIYLFFLKCIYTLD</sequence>
<organism evidence="6">
    <name type="scientific">Bathycoccus sp. RCC716 virus 2</name>
    <dbReference type="NCBI Taxonomy" id="2530039"/>
    <lineage>
        <taxon>Viruses</taxon>
        <taxon>Varidnaviria</taxon>
        <taxon>Bamfordvirae</taxon>
        <taxon>Nucleocytoviricota</taxon>
        <taxon>Megaviricetes</taxon>
        <taxon>Algavirales</taxon>
        <taxon>Phycodnaviridae</taxon>
        <taxon>Prasinovirus</taxon>
    </lineage>
</organism>
<keyword evidence="4 5" id="KW-0472">Membrane</keyword>
<evidence type="ECO:0000313" key="6">
    <source>
        <dbReference type="EMBL" id="QOR60337.1"/>
    </source>
</evidence>
<protein>
    <recommendedName>
        <fullName evidence="7">PQ loop repeat protein</fullName>
    </recommendedName>
</protein>
<dbReference type="Pfam" id="PF04193">
    <property type="entry name" value="PQ-loop"/>
    <property type="match status" value="1"/>
</dbReference>
<keyword evidence="3 5" id="KW-1133">Transmembrane helix</keyword>
<evidence type="ECO:0000256" key="4">
    <source>
        <dbReference type="ARBA" id="ARBA00023136"/>
    </source>
</evidence>
<feature type="transmembrane region" description="Helical" evidence="5">
    <location>
        <begin position="62"/>
        <end position="83"/>
    </location>
</feature>
<evidence type="ECO:0000256" key="5">
    <source>
        <dbReference type="SAM" id="Phobius"/>
    </source>
</evidence>
<reference evidence="6" key="1">
    <citation type="submission" date="2019-02" db="EMBL/GenBank/DDBJ databases">
        <authorList>
            <person name="Bachy C."/>
            <person name="Yung C.-M."/>
            <person name="Roux S."/>
            <person name="Sullivan M.B."/>
            <person name="Worden A.Z."/>
        </authorList>
    </citation>
    <scope>NUCLEOTIDE SEQUENCE</scope>
    <source>
        <strain evidence="6">BII-V2</strain>
    </source>
</reference>
<dbReference type="GO" id="GO:0016020">
    <property type="term" value="C:membrane"/>
    <property type="evidence" value="ECO:0007669"/>
    <property type="project" value="UniProtKB-SubCell"/>
</dbReference>
<evidence type="ECO:0000256" key="3">
    <source>
        <dbReference type="ARBA" id="ARBA00022989"/>
    </source>
</evidence>
<name>A0A7S6NY80_9PHYC</name>
<proteinExistence type="predicted"/>
<keyword evidence="2 5" id="KW-0812">Transmembrane</keyword>
<evidence type="ECO:0000256" key="2">
    <source>
        <dbReference type="ARBA" id="ARBA00022692"/>
    </source>
</evidence>
<evidence type="ECO:0008006" key="7">
    <source>
        <dbReference type="Google" id="ProtNLM"/>
    </source>
</evidence>
<dbReference type="EMBL" id="MK522038">
    <property type="protein sequence ID" value="QOR60337.1"/>
    <property type="molecule type" value="Genomic_DNA"/>
</dbReference>
<accession>A0A7S6NY80</accession>
<feature type="transmembrane region" description="Helical" evidence="5">
    <location>
        <begin position="36"/>
        <end position="56"/>
    </location>
</feature>
<dbReference type="Gene3D" id="1.20.1280.290">
    <property type="match status" value="1"/>
</dbReference>
<evidence type="ECO:0000256" key="1">
    <source>
        <dbReference type="ARBA" id="ARBA00004141"/>
    </source>
</evidence>
<comment type="subcellular location">
    <subcellularLocation>
        <location evidence="1">Membrane</location>
        <topology evidence="1">Multi-pass membrane protein</topology>
    </subcellularLocation>
</comment>
<dbReference type="InterPro" id="IPR006603">
    <property type="entry name" value="PQ-loop_rpt"/>
</dbReference>